<evidence type="ECO:0000313" key="2">
    <source>
        <dbReference type="EMBL" id="KAG1273327.1"/>
    </source>
</evidence>
<reference evidence="2" key="1">
    <citation type="journal article" date="2020" name="Microb. Genom.">
        <title>Genetic diversity of clinical and environmental Mucorales isolates obtained from an investigation of mucormycosis cases among solid organ transplant recipients.</title>
        <authorList>
            <person name="Nguyen M.H."/>
            <person name="Kaul D."/>
            <person name="Muto C."/>
            <person name="Cheng S.J."/>
            <person name="Richter R.A."/>
            <person name="Bruno V.M."/>
            <person name="Liu G."/>
            <person name="Beyhan S."/>
            <person name="Sundermann A.J."/>
            <person name="Mounaud S."/>
            <person name="Pasculle A.W."/>
            <person name="Nierman W.C."/>
            <person name="Driscoll E."/>
            <person name="Cumbie R."/>
            <person name="Clancy C.J."/>
            <person name="Dupont C.L."/>
        </authorList>
    </citation>
    <scope>NUCLEOTIDE SEQUENCE</scope>
    <source>
        <strain evidence="2">GL11</strain>
    </source>
</reference>
<proteinExistence type="predicted"/>
<keyword evidence="3" id="KW-1185">Reference proteome</keyword>
<dbReference type="EMBL" id="JAANQT010013176">
    <property type="protein sequence ID" value="KAG1273327.1"/>
    <property type="molecule type" value="Genomic_DNA"/>
</dbReference>
<dbReference type="Proteomes" id="UP000716291">
    <property type="component" value="Unassembled WGS sequence"/>
</dbReference>
<protein>
    <submittedName>
        <fullName evidence="2">Uncharacterized protein</fullName>
    </submittedName>
</protein>
<feature type="region of interest" description="Disordered" evidence="1">
    <location>
        <begin position="1"/>
        <end position="39"/>
    </location>
</feature>
<feature type="region of interest" description="Disordered" evidence="1">
    <location>
        <begin position="54"/>
        <end position="88"/>
    </location>
</feature>
<name>A0A9P7BIK3_RHIOR</name>
<evidence type="ECO:0000313" key="3">
    <source>
        <dbReference type="Proteomes" id="UP000716291"/>
    </source>
</evidence>
<feature type="compositionally biased region" description="Basic and acidic residues" evidence="1">
    <location>
        <begin position="1"/>
        <end position="27"/>
    </location>
</feature>
<dbReference type="AlphaFoldDB" id="A0A9P7BIK3"/>
<comment type="caution">
    <text evidence="2">The sequence shown here is derived from an EMBL/GenBank/DDBJ whole genome shotgun (WGS) entry which is preliminary data.</text>
</comment>
<evidence type="ECO:0000256" key="1">
    <source>
        <dbReference type="SAM" id="MobiDB-lite"/>
    </source>
</evidence>
<accession>A0A9P7BIK3</accession>
<gene>
    <name evidence="2" type="ORF">G6F64_015376</name>
</gene>
<sequence>MQQRLELRSHHQVDQEDRQAEGEDQRHPGQGRWNRKAPLQALRSGAVVGPCGAVHRQRQRIDGRPRARQPVPLALAPQGPANQQYGPR</sequence>
<organism evidence="2 3">
    <name type="scientific">Rhizopus oryzae</name>
    <name type="common">Mucormycosis agent</name>
    <name type="synonym">Rhizopus arrhizus var. delemar</name>
    <dbReference type="NCBI Taxonomy" id="64495"/>
    <lineage>
        <taxon>Eukaryota</taxon>
        <taxon>Fungi</taxon>
        <taxon>Fungi incertae sedis</taxon>
        <taxon>Mucoromycota</taxon>
        <taxon>Mucoromycotina</taxon>
        <taxon>Mucoromycetes</taxon>
        <taxon>Mucorales</taxon>
        <taxon>Mucorineae</taxon>
        <taxon>Rhizopodaceae</taxon>
        <taxon>Rhizopus</taxon>
    </lineage>
</organism>